<dbReference type="EC" id="7.2.2.10" evidence="15"/>
<dbReference type="Gene3D" id="3.40.1110.10">
    <property type="entry name" value="Calcium-transporting ATPase, cytoplasmic domain N"/>
    <property type="match status" value="1"/>
</dbReference>
<evidence type="ECO:0000256" key="9">
    <source>
        <dbReference type="ARBA" id="ARBA00022842"/>
    </source>
</evidence>
<evidence type="ECO:0000259" key="17">
    <source>
        <dbReference type="Pfam" id="PF00689"/>
    </source>
</evidence>
<name>A0A8H7VG12_9FUNG</name>
<evidence type="ECO:0000256" key="10">
    <source>
        <dbReference type="ARBA" id="ARBA00022967"/>
    </source>
</evidence>
<dbReference type="OrthoDB" id="3352408at2759"/>
<dbReference type="GO" id="GO:0006874">
    <property type="term" value="P:intracellular calcium ion homeostasis"/>
    <property type="evidence" value="ECO:0007669"/>
    <property type="project" value="TreeGrafter"/>
</dbReference>
<dbReference type="InterPro" id="IPR004014">
    <property type="entry name" value="ATPase_P-typ_cation-transptr_N"/>
</dbReference>
<evidence type="ECO:0000259" key="16">
    <source>
        <dbReference type="Pfam" id="PF00122"/>
    </source>
</evidence>
<dbReference type="Gene3D" id="3.40.50.1000">
    <property type="entry name" value="HAD superfamily/HAD-like"/>
    <property type="match status" value="1"/>
</dbReference>
<comment type="catalytic activity">
    <reaction evidence="14 15">
        <text>Ca(2+)(in) + ATP + H2O = Ca(2+)(out) + ADP + phosphate + H(+)</text>
        <dbReference type="Rhea" id="RHEA:18105"/>
        <dbReference type="ChEBI" id="CHEBI:15377"/>
        <dbReference type="ChEBI" id="CHEBI:15378"/>
        <dbReference type="ChEBI" id="CHEBI:29108"/>
        <dbReference type="ChEBI" id="CHEBI:30616"/>
        <dbReference type="ChEBI" id="CHEBI:43474"/>
        <dbReference type="ChEBI" id="CHEBI:456216"/>
        <dbReference type="EC" id="7.2.2.10"/>
    </reaction>
</comment>
<keyword evidence="4 15" id="KW-0812">Transmembrane</keyword>
<dbReference type="Gene3D" id="1.20.1110.10">
    <property type="entry name" value="Calcium-transporting ATPase, transmembrane domain"/>
    <property type="match status" value="1"/>
</dbReference>
<protein>
    <recommendedName>
        <fullName evidence="15">Calcium-transporting ATPase</fullName>
        <ecNumber evidence="15">7.2.2.10</ecNumber>
    </recommendedName>
</protein>
<comment type="function">
    <text evidence="15">Catalyzes the hydrolysis of ATP coupled with the transport of calcium.</text>
</comment>
<feature type="domain" description="P-type ATPase A" evidence="16">
    <location>
        <begin position="213"/>
        <end position="313"/>
    </location>
</feature>
<sequence length="1087" mass="120273">METITTAKTPLLLTSKATATTKNDLLLSSDEKKFSITPKQLCDIIDFKNTSKSSLLADLGGINGICKSLQVEPSVGLMPDESFNPSYGIVHHPHHHHHLNLTNKNVQHEPFQERKQIFGRNEIPEAPVKTIFSLIWSAYNDQTLIMLSIASLVSLAVGVWEDNSINHPIDEPKVGWVDGVAIIVAVAVVVITNAINDYEKEKQFRKLNAKKEDRPVKVLRGGISQQIHNRQLVVGDVMFLEPGDMVTVDCIYIEGHNLRCDESATTGESRPVKKSTEGDCIILSGSKVTQGVGKIVVVAVGVNSFYGRAMTLMRDADDENTPLQLKLNVLADQIAKFGFVAAGLMFVVLLFKFFVVSMMDHHWITTHELFSALIGITIQAITVIVVAVPEGLPMAVTLALAFATTEMLKDNNLVRHLSACETMGNATAVCSDKTGTLTENKMTIVSAAIAEIQFTHLYDLGQWRYNVHPVAMDLAIEAMTINSTAFEGKGPDGQLKFIGSTTESAMIEFTQKLGYSYQHIRSSTKVVCVYPFSSEIKSMTTIIQIRENNARSPGRHGDYRLYTKGAAETIVRQCTHFMDSRGRVRPFSNYARTHHEVLINQYAERSLRTLALAYRDVDQSTYKSFNPDDAPVENLILLGIVGIQDRLRPGVIESVQAFRRAGVFIRMITGDNIETAKAIAKESGILTAGGLAMTGPDFRALSEQEQFKVIPRLQVLARSSPIDKTIVVSRLKQLDEVVAMTGDGTNDGPALKMANVGFAMGITGTEVAKEASDIILMDDNFNSILQALKWGRAVNDGVRKFLTFQLTVNIAAVVVSFVSAVVSESSESILSAVQLLWVNMIMDTFAALALATEPLSDDLVNRKPLCKNSNLVNWRMSRMIFGQALFQIGVNLLLMFHGPALFGLSTTTADKRVLRTMVFNVFVFMQVFNELNCRRIDDNLNIMRGVSHDYLFLVIQALTIVGQVLIVQYGGLAFKTVPLNMNQWICTVAIGSLSIPAGILIRLLPPHITYLWSKNNNDEFKHTVSYARLRWECALEHATKQVKNNQAFQRLMAATEPSNMEIMGHVRRASTITTATNDRNRTISKKL</sequence>
<dbReference type="PANTHER" id="PTHR24093">
    <property type="entry name" value="CATION TRANSPORTING ATPASE"/>
    <property type="match status" value="1"/>
</dbReference>
<feature type="transmembrane region" description="Helical" evidence="15">
    <location>
        <begin position="369"/>
        <end position="388"/>
    </location>
</feature>
<dbReference type="FunFam" id="3.40.50.1000:FF:000018">
    <property type="entry name" value="Calcium-transporting ATPase"/>
    <property type="match status" value="1"/>
</dbReference>
<feature type="domain" description="Cation-transporting P-type ATPase C-terminal" evidence="17">
    <location>
        <begin position="828"/>
        <end position="1003"/>
    </location>
</feature>
<evidence type="ECO:0000313" key="20">
    <source>
        <dbReference type="Proteomes" id="UP000646827"/>
    </source>
</evidence>
<keyword evidence="10" id="KW-1278">Translocase</keyword>
<dbReference type="PROSITE" id="PS00154">
    <property type="entry name" value="ATPASE_E1_E2"/>
    <property type="match status" value="1"/>
</dbReference>
<comment type="subcellular location">
    <subcellularLocation>
        <location evidence="1">Endomembrane system</location>
        <topology evidence="1">Multi-pass membrane protein</topology>
    </subcellularLocation>
    <subcellularLocation>
        <location evidence="15">Membrane</location>
        <topology evidence="15">Multi-pass membrane protein</topology>
    </subcellularLocation>
</comment>
<keyword evidence="13 15" id="KW-0472">Membrane</keyword>
<dbReference type="Pfam" id="PF00689">
    <property type="entry name" value="Cation_ATPase_C"/>
    <property type="match status" value="1"/>
</dbReference>
<evidence type="ECO:0000256" key="13">
    <source>
        <dbReference type="ARBA" id="ARBA00023136"/>
    </source>
</evidence>
<dbReference type="NCBIfam" id="TIGR01494">
    <property type="entry name" value="ATPase_P-type"/>
    <property type="match status" value="2"/>
</dbReference>
<feature type="transmembrane region" description="Helical" evidence="15">
    <location>
        <begin position="981"/>
        <end position="1004"/>
    </location>
</feature>
<dbReference type="Pfam" id="PF00690">
    <property type="entry name" value="Cation_ATPase_N"/>
    <property type="match status" value="1"/>
</dbReference>
<gene>
    <name evidence="19" type="ORF">INT45_001156</name>
</gene>
<feature type="transmembrane region" description="Helical" evidence="15">
    <location>
        <begin position="950"/>
        <end position="969"/>
    </location>
</feature>
<dbReference type="InterPro" id="IPR023214">
    <property type="entry name" value="HAD_sf"/>
</dbReference>
<keyword evidence="5" id="KW-0479">Metal-binding</keyword>
<dbReference type="GO" id="GO:0016887">
    <property type="term" value="F:ATP hydrolysis activity"/>
    <property type="evidence" value="ECO:0007669"/>
    <property type="project" value="InterPro"/>
</dbReference>
<dbReference type="InterPro" id="IPR018303">
    <property type="entry name" value="ATPase_P-typ_P_site"/>
</dbReference>
<dbReference type="Proteomes" id="UP000646827">
    <property type="component" value="Unassembled WGS sequence"/>
</dbReference>
<dbReference type="InterPro" id="IPR006068">
    <property type="entry name" value="ATPase_P-typ_cation-transptr_C"/>
</dbReference>
<evidence type="ECO:0000256" key="2">
    <source>
        <dbReference type="ARBA" id="ARBA00022448"/>
    </source>
</evidence>
<dbReference type="InterPro" id="IPR059000">
    <property type="entry name" value="ATPase_P-type_domA"/>
</dbReference>
<keyword evidence="11 15" id="KW-1133">Transmembrane helix</keyword>
<dbReference type="InterPro" id="IPR036412">
    <property type="entry name" value="HAD-like_sf"/>
</dbReference>
<feature type="transmembrane region" description="Helical" evidence="15">
    <location>
        <begin position="180"/>
        <end position="198"/>
    </location>
</feature>
<dbReference type="InterPro" id="IPR006408">
    <property type="entry name" value="P-type_ATPase_IIB"/>
</dbReference>
<evidence type="ECO:0000256" key="7">
    <source>
        <dbReference type="ARBA" id="ARBA00022837"/>
    </source>
</evidence>
<dbReference type="SUPFAM" id="SSF81665">
    <property type="entry name" value="Calcium ATPase, transmembrane domain M"/>
    <property type="match status" value="1"/>
</dbReference>
<organism evidence="19 20">
    <name type="scientific">Circinella minor</name>
    <dbReference type="NCBI Taxonomy" id="1195481"/>
    <lineage>
        <taxon>Eukaryota</taxon>
        <taxon>Fungi</taxon>
        <taxon>Fungi incertae sedis</taxon>
        <taxon>Mucoromycota</taxon>
        <taxon>Mucoromycotina</taxon>
        <taxon>Mucoromycetes</taxon>
        <taxon>Mucorales</taxon>
        <taxon>Lichtheimiaceae</taxon>
        <taxon>Circinella</taxon>
    </lineage>
</organism>
<dbReference type="SFLD" id="SFLDF00027">
    <property type="entry name" value="p-type_atpase"/>
    <property type="match status" value="1"/>
</dbReference>
<dbReference type="SFLD" id="SFLDG00002">
    <property type="entry name" value="C1.7:_P-type_atpase_like"/>
    <property type="match status" value="1"/>
</dbReference>
<dbReference type="NCBIfam" id="TIGR01517">
    <property type="entry name" value="ATPase-IIB_Ca"/>
    <property type="match status" value="1"/>
</dbReference>
<dbReference type="PRINTS" id="PR00119">
    <property type="entry name" value="CATATPASE"/>
</dbReference>
<feature type="transmembrane region" description="Helical" evidence="15">
    <location>
        <begin position="884"/>
        <end position="906"/>
    </location>
</feature>
<dbReference type="InterPro" id="IPR023298">
    <property type="entry name" value="ATPase_P-typ_TM_dom_sf"/>
</dbReference>
<dbReference type="Pfam" id="PF00122">
    <property type="entry name" value="E1-E2_ATPase"/>
    <property type="match status" value="1"/>
</dbReference>
<proteinExistence type="inferred from homology"/>
<evidence type="ECO:0000256" key="6">
    <source>
        <dbReference type="ARBA" id="ARBA00022741"/>
    </source>
</evidence>
<evidence type="ECO:0000256" key="4">
    <source>
        <dbReference type="ARBA" id="ARBA00022692"/>
    </source>
</evidence>
<dbReference type="GO" id="GO:0046872">
    <property type="term" value="F:metal ion binding"/>
    <property type="evidence" value="ECO:0007669"/>
    <property type="project" value="UniProtKB-KW"/>
</dbReference>
<dbReference type="FunFam" id="1.20.1110.10:FF:000039">
    <property type="entry name" value="Calcium-transporting ATPase"/>
    <property type="match status" value="1"/>
</dbReference>
<dbReference type="PRINTS" id="PR00120">
    <property type="entry name" value="HATPASE"/>
</dbReference>
<keyword evidence="8 15" id="KW-0067">ATP-binding</keyword>
<keyword evidence="12 15" id="KW-0406">Ion transport</keyword>
<evidence type="ECO:0000259" key="18">
    <source>
        <dbReference type="Pfam" id="PF00690"/>
    </source>
</evidence>
<evidence type="ECO:0000256" key="12">
    <source>
        <dbReference type="ARBA" id="ARBA00023065"/>
    </source>
</evidence>
<evidence type="ECO:0000256" key="8">
    <source>
        <dbReference type="ARBA" id="ARBA00022840"/>
    </source>
</evidence>
<dbReference type="InterPro" id="IPR008250">
    <property type="entry name" value="ATPase_P-typ_transduc_dom_A_sf"/>
</dbReference>
<dbReference type="GO" id="GO:0005388">
    <property type="term" value="F:P-type calcium transporter activity"/>
    <property type="evidence" value="ECO:0007669"/>
    <property type="project" value="UniProtKB-EC"/>
</dbReference>
<feature type="transmembrane region" description="Helical" evidence="15">
    <location>
        <begin position="828"/>
        <end position="852"/>
    </location>
</feature>
<evidence type="ECO:0000256" key="15">
    <source>
        <dbReference type="RuleBase" id="RU361146"/>
    </source>
</evidence>
<dbReference type="Pfam" id="PF13246">
    <property type="entry name" value="Cation_ATPase"/>
    <property type="match status" value="1"/>
</dbReference>
<feature type="transmembrane region" description="Helical" evidence="15">
    <location>
        <begin position="801"/>
        <end position="822"/>
    </location>
</feature>
<dbReference type="GO" id="GO:0012505">
    <property type="term" value="C:endomembrane system"/>
    <property type="evidence" value="ECO:0007669"/>
    <property type="project" value="UniProtKB-SubCell"/>
</dbReference>
<feature type="domain" description="Cation-transporting P-type ATPase N-terminal" evidence="18">
    <location>
        <begin position="111"/>
        <end position="154"/>
    </location>
</feature>
<keyword evidence="9" id="KW-0460">Magnesium</keyword>
<comment type="caution">
    <text evidence="15">Lacks conserved residue(s) required for the propagation of feature annotation.</text>
</comment>
<keyword evidence="3 15" id="KW-0109">Calcium transport</keyword>
<dbReference type="FunFam" id="2.70.150.10:FF:000029">
    <property type="entry name" value="Calcium-transporting ATPase"/>
    <property type="match status" value="1"/>
</dbReference>
<comment type="caution">
    <text evidence="19">The sequence shown here is derived from an EMBL/GenBank/DDBJ whole genome shotgun (WGS) entry which is preliminary data.</text>
</comment>
<evidence type="ECO:0000256" key="14">
    <source>
        <dbReference type="ARBA" id="ARBA00048694"/>
    </source>
</evidence>
<dbReference type="GO" id="GO:0005524">
    <property type="term" value="F:ATP binding"/>
    <property type="evidence" value="ECO:0007669"/>
    <property type="project" value="UniProtKB-KW"/>
</dbReference>
<dbReference type="SUPFAM" id="SSF81660">
    <property type="entry name" value="Metal cation-transporting ATPase, ATP-binding domain N"/>
    <property type="match status" value="1"/>
</dbReference>
<dbReference type="GO" id="GO:0005886">
    <property type="term" value="C:plasma membrane"/>
    <property type="evidence" value="ECO:0007669"/>
    <property type="project" value="TreeGrafter"/>
</dbReference>
<evidence type="ECO:0000313" key="19">
    <source>
        <dbReference type="EMBL" id="KAG2221631.1"/>
    </source>
</evidence>
<keyword evidence="6 15" id="KW-0547">Nucleotide-binding</keyword>
<evidence type="ECO:0000256" key="1">
    <source>
        <dbReference type="ARBA" id="ARBA00004127"/>
    </source>
</evidence>
<dbReference type="EMBL" id="JAEPRB010000103">
    <property type="protein sequence ID" value="KAG2221631.1"/>
    <property type="molecule type" value="Genomic_DNA"/>
</dbReference>
<dbReference type="SUPFAM" id="SSF56784">
    <property type="entry name" value="HAD-like"/>
    <property type="match status" value="1"/>
</dbReference>
<dbReference type="InterPro" id="IPR044492">
    <property type="entry name" value="P_typ_ATPase_HD_dom"/>
</dbReference>
<dbReference type="Gene3D" id="2.70.150.10">
    <property type="entry name" value="Calcium-transporting ATPase, cytoplasmic transduction domain A"/>
    <property type="match status" value="1"/>
</dbReference>
<feature type="transmembrane region" description="Helical" evidence="15">
    <location>
        <begin position="143"/>
        <end position="160"/>
    </location>
</feature>
<keyword evidence="7 15" id="KW-0106">Calcium</keyword>
<dbReference type="SFLD" id="SFLDS00003">
    <property type="entry name" value="Haloacid_Dehalogenase"/>
    <property type="match status" value="1"/>
</dbReference>
<dbReference type="PANTHER" id="PTHR24093:SF369">
    <property type="entry name" value="CALCIUM-TRANSPORTING ATPASE"/>
    <property type="match status" value="1"/>
</dbReference>
<comment type="similarity">
    <text evidence="15">Belongs to the cation transport ATPase (P-type) (TC 3.A.3) family.</text>
</comment>
<dbReference type="InterPro" id="IPR023299">
    <property type="entry name" value="ATPase_P-typ_cyto_dom_N"/>
</dbReference>
<feature type="transmembrane region" description="Helical" evidence="15">
    <location>
        <begin position="334"/>
        <end position="357"/>
    </location>
</feature>
<keyword evidence="2 15" id="KW-0813">Transport</keyword>
<keyword evidence="20" id="KW-1185">Reference proteome</keyword>
<evidence type="ECO:0000256" key="5">
    <source>
        <dbReference type="ARBA" id="ARBA00022723"/>
    </source>
</evidence>
<dbReference type="InterPro" id="IPR001757">
    <property type="entry name" value="P_typ_ATPase"/>
</dbReference>
<dbReference type="AlphaFoldDB" id="A0A8H7VG12"/>
<evidence type="ECO:0000256" key="11">
    <source>
        <dbReference type="ARBA" id="ARBA00022989"/>
    </source>
</evidence>
<dbReference type="SUPFAM" id="SSF81653">
    <property type="entry name" value="Calcium ATPase, transduction domain A"/>
    <property type="match status" value="1"/>
</dbReference>
<evidence type="ECO:0000256" key="3">
    <source>
        <dbReference type="ARBA" id="ARBA00022568"/>
    </source>
</evidence>
<reference evidence="19 20" key="1">
    <citation type="submission" date="2020-12" db="EMBL/GenBank/DDBJ databases">
        <title>Metabolic potential, ecology and presence of endohyphal bacteria is reflected in genomic diversity of Mucoromycotina.</title>
        <authorList>
            <person name="Muszewska A."/>
            <person name="Okrasinska A."/>
            <person name="Steczkiewicz K."/>
            <person name="Drgas O."/>
            <person name="Orlowska M."/>
            <person name="Perlinska-Lenart U."/>
            <person name="Aleksandrzak-Piekarczyk T."/>
            <person name="Szatraj K."/>
            <person name="Zielenkiewicz U."/>
            <person name="Pilsyk S."/>
            <person name="Malc E."/>
            <person name="Mieczkowski P."/>
            <person name="Kruszewska J.S."/>
            <person name="Biernat P."/>
            <person name="Pawlowska J."/>
        </authorList>
    </citation>
    <scope>NUCLEOTIDE SEQUENCE [LARGE SCALE GENOMIC DNA]</scope>
    <source>
        <strain evidence="19 20">CBS 142.35</strain>
    </source>
</reference>
<accession>A0A8H7VG12</accession>